<evidence type="ECO:0000256" key="1">
    <source>
        <dbReference type="ARBA" id="ARBA00022679"/>
    </source>
</evidence>
<reference evidence="3" key="1">
    <citation type="submission" date="2022-06" db="EMBL/GenBank/DDBJ databases">
        <title>Genome sequencing of Brevibacillus sp. BB3-R1.</title>
        <authorList>
            <person name="Heo J."/>
            <person name="Lee D."/>
            <person name="Won M."/>
            <person name="Han B.-H."/>
            <person name="Hong S.-B."/>
            <person name="Kwon S.-W."/>
        </authorList>
    </citation>
    <scope>NUCLEOTIDE SEQUENCE</scope>
    <source>
        <strain evidence="3">BB3-R1</strain>
    </source>
</reference>
<keyword evidence="3" id="KW-0012">Acyltransferase</keyword>
<gene>
    <name evidence="3" type="ORF">NDK47_22665</name>
</gene>
<keyword evidence="1 3" id="KW-0808">Transferase</keyword>
<accession>A0ABY4WCI0</accession>
<protein>
    <submittedName>
        <fullName evidence="3">Protein-glutamine gamma-glutamyltransferase</fullName>
        <ecNumber evidence="3">2.3.2.13</ecNumber>
    </submittedName>
</protein>
<dbReference type="EC" id="2.3.2.13" evidence="3"/>
<dbReference type="InterPro" id="IPR020916">
    <property type="entry name" value="Gln_gamma-glutamylTfrase_bac"/>
</dbReference>
<keyword evidence="2" id="KW-0749">Sporulation</keyword>
<proteinExistence type="inferred from homology"/>
<evidence type="ECO:0000313" key="4">
    <source>
        <dbReference type="Proteomes" id="UP001056500"/>
    </source>
</evidence>
<sequence>MIRIAGMPADPASLASQWQLNGVQREIVERMARSEEVFAYPNPDLLSYELRLRNQIVISAQQLHRSGLAFANFDETRCNGRYWMRTDFGGCQQRPDVPSSTAIENIFLNGRAYAFECATAMVIILYHAVLQTNGNSSFDQLFQGLLLYDWRYDQNLRLTTAPTSTFLPGDILYFDNPDYRLDQPEWQGENAVFLGNGLYYGHGIGINSAEGMIRSLNGKRRPGATRSAYLLDQATRPGFDYLARFEGTPTMRLADAGEASAEGKIRAEIGSLVWER</sequence>
<dbReference type="NCBIfam" id="NF002869">
    <property type="entry name" value="PRK03187.1"/>
    <property type="match status" value="1"/>
</dbReference>
<evidence type="ECO:0000256" key="2">
    <source>
        <dbReference type="ARBA" id="ARBA00022969"/>
    </source>
</evidence>
<keyword evidence="4" id="KW-1185">Reference proteome</keyword>
<organism evidence="3 4">
    <name type="scientific">Brevibacillus ruminantium</name>
    <dbReference type="NCBI Taxonomy" id="2950604"/>
    <lineage>
        <taxon>Bacteria</taxon>
        <taxon>Bacillati</taxon>
        <taxon>Bacillota</taxon>
        <taxon>Bacilli</taxon>
        <taxon>Bacillales</taxon>
        <taxon>Paenibacillaceae</taxon>
        <taxon>Brevibacillus</taxon>
    </lineage>
</organism>
<evidence type="ECO:0000313" key="3">
    <source>
        <dbReference type="EMBL" id="USG64895.1"/>
    </source>
</evidence>
<name>A0ABY4WCI0_9BACL</name>
<dbReference type="HAMAP" id="MF_00727">
    <property type="entry name" value="Tgl"/>
    <property type="match status" value="1"/>
</dbReference>
<dbReference type="EMBL" id="CP098755">
    <property type="protein sequence ID" value="USG64895.1"/>
    <property type="molecule type" value="Genomic_DNA"/>
</dbReference>
<dbReference type="Proteomes" id="UP001056500">
    <property type="component" value="Chromosome"/>
</dbReference>
<dbReference type="GO" id="GO:0003810">
    <property type="term" value="F:protein-glutamine gamma-glutamyltransferase activity"/>
    <property type="evidence" value="ECO:0007669"/>
    <property type="project" value="UniProtKB-EC"/>
</dbReference>
<dbReference type="RefSeq" id="WP_251872003.1">
    <property type="nucleotide sequence ID" value="NZ_CP098755.1"/>
</dbReference>
<dbReference type="Pfam" id="PF20085">
    <property type="entry name" value="TGL"/>
    <property type="match status" value="1"/>
</dbReference>